<reference evidence="12" key="1">
    <citation type="submission" date="2016-06" db="EMBL/GenBank/DDBJ databases">
        <authorList>
            <person name="Rodrigo-Torres Lidia"/>
            <person name="Arahal R.David."/>
        </authorList>
    </citation>
    <scope>NUCLEOTIDE SEQUENCE [LARGE SCALE GENOMIC DNA]</scope>
    <source>
        <strain evidence="12">CECT 7223</strain>
    </source>
</reference>
<comment type="subcellular location">
    <subcellularLocation>
        <location evidence="1">Cell membrane</location>
        <topology evidence="1">Multi-pass membrane protein</topology>
    </subcellularLocation>
</comment>
<evidence type="ECO:0000256" key="1">
    <source>
        <dbReference type="ARBA" id="ARBA00004651"/>
    </source>
</evidence>
<protein>
    <submittedName>
        <fullName evidence="11">Toxin RTX-I translocation ATP-binding protein</fullName>
    </submittedName>
</protein>
<feature type="region of interest" description="Disordered" evidence="7">
    <location>
        <begin position="691"/>
        <end position="750"/>
    </location>
</feature>
<feature type="compositionally biased region" description="Polar residues" evidence="7">
    <location>
        <begin position="726"/>
        <end position="750"/>
    </location>
</feature>
<keyword evidence="5 8" id="KW-1133">Transmembrane helix</keyword>
<feature type="transmembrane region" description="Helical" evidence="8">
    <location>
        <begin position="287"/>
        <end position="306"/>
    </location>
</feature>
<evidence type="ECO:0000256" key="7">
    <source>
        <dbReference type="SAM" id="MobiDB-lite"/>
    </source>
</evidence>
<dbReference type="InterPro" id="IPR027417">
    <property type="entry name" value="P-loop_NTPase"/>
</dbReference>
<dbReference type="EMBL" id="FLQP01000061">
    <property type="protein sequence ID" value="SBS67173.1"/>
    <property type="molecule type" value="Genomic_DNA"/>
</dbReference>
<feature type="compositionally biased region" description="Low complexity" evidence="7">
    <location>
        <begin position="691"/>
        <end position="725"/>
    </location>
</feature>
<accession>A0A1C3J0G5</accession>
<feature type="transmembrane region" description="Helical" evidence="8">
    <location>
        <begin position="259"/>
        <end position="281"/>
    </location>
</feature>
<gene>
    <name evidence="11" type="primary">apxIB_5</name>
    <name evidence="11" type="ORF">VAT7223_03555</name>
</gene>
<evidence type="ECO:0000256" key="6">
    <source>
        <dbReference type="ARBA" id="ARBA00023136"/>
    </source>
</evidence>
<feature type="domain" description="ABC transporter" evidence="9">
    <location>
        <begin position="468"/>
        <end position="707"/>
    </location>
</feature>
<dbReference type="InterPro" id="IPR011527">
    <property type="entry name" value="ABC1_TM_dom"/>
</dbReference>
<dbReference type="PROSITE" id="PS50929">
    <property type="entry name" value="ABC_TM1F"/>
    <property type="match status" value="1"/>
</dbReference>
<evidence type="ECO:0000256" key="3">
    <source>
        <dbReference type="ARBA" id="ARBA00022741"/>
    </source>
</evidence>
<dbReference type="GeneID" id="94235321"/>
<dbReference type="InterPro" id="IPR039421">
    <property type="entry name" value="Type_1_exporter"/>
</dbReference>
<dbReference type="AlphaFoldDB" id="A0A1C3J0G5"/>
<sequence>MNRLDIGNPSGTNNRADTSGRQEVMNHLETESLSVLKQLEVNANIQLFAHQWVDENGIESIDDMFALFDRLALPYRLVANLDDVGEHKLVLLVLGENELVSGHLESKQFVAFNANDDITDVPQFCIVIEGPPLEKASPDWVGERLHAFRPIIPKLLLVSFITNLFALAVPFITMSIYDHVIGGDAGHELQGIAIGAALLFVMMGWLRTLRSRVFASVSNRVSREISQSLVQRLLRNSYAQNQQTASSSQQNQVMLSERISGVLSGPLGNALFDLPFILIFVLAIGVLGGWLVLVPVVSLILYYLLAKRSIRSSSKRSMQSTVAGTNRQNMTNELSSKLAFIRSAGFSEHWIQRFKKANLLASTVTFNQSVLQSRYTSIYYFIGVGSTLAAMGLGIGLIFEQVMTPGGLIASMMLISKVTGPAQVLANSAMRFNSFNQSKLQVNRILSQPSEREFSYQHHPLPVVAPNLKLEQVTLRYPKQSRPALNGVSFDIEAGEIVAITGPSGSGKSTLIEVLSGLQPIQNGMVELEGVNLVQYDPQLYRHWCFIRAAYPDLLTLSIREWLNDGHKVEDKKMISAIEMVGGKRWFETLSGGLDTSISSIQPDSLFDMLSGSVAQILIDAKALVYDYPMFLMDNPVPDAHPNAKRIFGEFVQSKKGKATVIYTSHDPDLIKLADKVVVLNEGAVVYAGPLEPEQSSKQEQPSEPQASQEPQLSEQPLSQELQPSTQEASAQKNAAQQEQSKSKQGVAND</sequence>
<dbReference type="SUPFAM" id="SSF90123">
    <property type="entry name" value="ABC transporter transmembrane region"/>
    <property type="match status" value="1"/>
</dbReference>
<dbReference type="GO" id="GO:0005886">
    <property type="term" value="C:plasma membrane"/>
    <property type="evidence" value="ECO:0007669"/>
    <property type="project" value="UniProtKB-SubCell"/>
</dbReference>
<keyword evidence="2 8" id="KW-0812">Transmembrane</keyword>
<dbReference type="InterPro" id="IPR003439">
    <property type="entry name" value="ABC_transporter-like_ATP-bd"/>
</dbReference>
<feature type="transmembrane region" description="Helical" evidence="8">
    <location>
        <begin position="189"/>
        <end position="206"/>
    </location>
</feature>
<feature type="domain" description="ABC transmembrane type-1" evidence="10">
    <location>
        <begin position="155"/>
        <end position="434"/>
    </location>
</feature>
<feature type="transmembrane region" description="Helical" evidence="8">
    <location>
        <begin position="155"/>
        <end position="177"/>
    </location>
</feature>
<dbReference type="PROSITE" id="PS50893">
    <property type="entry name" value="ABC_TRANSPORTER_2"/>
    <property type="match status" value="1"/>
</dbReference>
<dbReference type="InterPro" id="IPR003593">
    <property type="entry name" value="AAA+_ATPase"/>
</dbReference>
<evidence type="ECO:0000256" key="4">
    <source>
        <dbReference type="ARBA" id="ARBA00022840"/>
    </source>
</evidence>
<dbReference type="InterPro" id="IPR036640">
    <property type="entry name" value="ABC1_TM_sf"/>
</dbReference>
<keyword evidence="6 8" id="KW-0472">Membrane</keyword>
<dbReference type="PANTHER" id="PTHR43394">
    <property type="entry name" value="ATP-DEPENDENT PERMEASE MDL1, MITOCHONDRIAL"/>
    <property type="match status" value="1"/>
</dbReference>
<evidence type="ECO:0000259" key="10">
    <source>
        <dbReference type="PROSITE" id="PS50929"/>
    </source>
</evidence>
<feature type="transmembrane region" description="Helical" evidence="8">
    <location>
        <begin position="378"/>
        <end position="399"/>
    </location>
</feature>
<dbReference type="GO" id="GO:0015421">
    <property type="term" value="F:ABC-type oligopeptide transporter activity"/>
    <property type="evidence" value="ECO:0007669"/>
    <property type="project" value="TreeGrafter"/>
</dbReference>
<keyword evidence="3" id="KW-0547">Nucleotide-binding</keyword>
<dbReference type="Pfam" id="PF00664">
    <property type="entry name" value="ABC_membrane"/>
    <property type="match status" value="1"/>
</dbReference>
<evidence type="ECO:0000256" key="8">
    <source>
        <dbReference type="SAM" id="Phobius"/>
    </source>
</evidence>
<dbReference type="RefSeq" id="WP_065679952.1">
    <property type="nucleotide sequence ID" value="NZ_AP025461.1"/>
</dbReference>
<dbReference type="GO" id="GO:0016887">
    <property type="term" value="F:ATP hydrolysis activity"/>
    <property type="evidence" value="ECO:0007669"/>
    <property type="project" value="InterPro"/>
</dbReference>
<dbReference type="SMART" id="SM00382">
    <property type="entry name" value="AAA"/>
    <property type="match status" value="1"/>
</dbReference>
<dbReference type="Proteomes" id="UP000092876">
    <property type="component" value="Unassembled WGS sequence"/>
</dbReference>
<evidence type="ECO:0000313" key="11">
    <source>
        <dbReference type="EMBL" id="SBS67173.1"/>
    </source>
</evidence>
<name>A0A1C3J0G5_9VIBR</name>
<dbReference type="GO" id="GO:0005524">
    <property type="term" value="F:ATP binding"/>
    <property type="evidence" value="ECO:0007669"/>
    <property type="project" value="UniProtKB-KW"/>
</dbReference>
<proteinExistence type="predicted"/>
<evidence type="ECO:0000313" key="12">
    <source>
        <dbReference type="Proteomes" id="UP000092876"/>
    </source>
</evidence>
<keyword evidence="4 11" id="KW-0067">ATP-binding</keyword>
<feature type="region of interest" description="Disordered" evidence="7">
    <location>
        <begin position="1"/>
        <end position="20"/>
    </location>
</feature>
<dbReference type="SUPFAM" id="SSF52540">
    <property type="entry name" value="P-loop containing nucleoside triphosphate hydrolases"/>
    <property type="match status" value="1"/>
</dbReference>
<dbReference type="Gene3D" id="1.20.1560.10">
    <property type="entry name" value="ABC transporter type 1, transmembrane domain"/>
    <property type="match status" value="1"/>
</dbReference>
<evidence type="ECO:0000259" key="9">
    <source>
        <dbReference type="PROSITE" id="PS50893"/>
    </source>
</evidence>
<dbReference type="Pfam" id="PF00005">
    <property type="entry name" value="ABC_tran"/>
    <property type="match status" value="1"/>
</dbReference>
<organism evidence="11 12">
    <name type="scientific">Vibrio atlanticus</name>
    <dbReference type="NCBI Taxonomy" id="693153"/>
    <lineage>
        <taxon>Bacteria</taxon>
        <taxon>Pseudomonadati</taxon>
        <taxon>Pseudomonadota</taxon>
        <taxon>Gammaproteobacteria</taxon>
        <taxon>Vibrionales</taxon>
        <taxon>Vibrionaceae</taxon>
        <taxon>Vibrio</taxon>
    </lineage>
</organism>
<evidence type="ECO:0000256" key="2">
    <source>
        <dbReference type="ARBA" id="ARBA00022692"/>
    </source>
</evidence>
<dbReference type="Gene3D" id="3.40.50.300">
    <property type="entry name" value="P-loop containing nucleotide triphosphate hydrolases"/>
    <property type="match status" value="1"/>
</dbReference>
<evidence type="ECO:0000256" key="5">
    <source>
        <dbReference type="ARBA" id="ARBA00022989"/>
    </source>
</evidence>
<dbReference type="PANTHER" id="PTHR43394:SF1">
    <property type="entry name" value="ATP-BINDING CASSETTE SUB-FAMILY B MEMBER 10, MITOCHONDRIAL"/>
    <property type="match status" value="1"/>
</dbReference>